<evidence type="ECO:0000313" key="9">
    <source>
        <dbReference type="EMBL" id="MPY30139.1"/>
    </source>
</evidence>
<evidence type="ECO:0000256" key="5">
    <source>
        <dbReference type="RuleBase" id="RU362125"/>
    </source>
</evidence>
<gene>
    <name evidence="9" type="ORF">FNH09_02045</name>
</gene>
<dbReference type="Gene3D" id="1.10.540.10">
    <property type="entry name" value="Acyl-CoA dehydrogenase/oxidase, N-terminal domain"/>
    <property type="match status" value="1"/>
</dbReference>
<evidence type="ECO:0000259" key="6">
    <source>
        <dbReference type="Pfam" id="PF00441"/>
    </source>
</evidence>
<dbReference type="Proteomes" id="UP000325849">
    <property type="component" value="Unassembled WGS sequence"/>
</dbReference>
<dbReference type="CDD" id="cd00567">
    <property type="entry name" value="ACAD"/>
    <property type="match status" value="1"/>
</dbReference>
<dbReference type="Pfam" id="PF02770">
    <property type="entry name" value="Acyl-CoA_dh_M"/>
    <property type="match status" value="1"/>
</dbReference>
<protein>
    <submittedName>
        <fullName evidence="9">Acyl-CoA dehydrogenase</fullName>
    </submittedName>
</protein>
<dbReference type="Pfam" id="PF00441">
    <property type="entry name" value="Acyl-CoA_dh_1"/>
    <property type="match status" value="1"/>
</dbReference>
<dbReference type="InterPro" id="IPR037069">
    <property type="entry name" value="AcylCoA_DH/ox_N_sf"/>
</dbReference>
<dbReference type="RefSeq" id="WP_152884432.1">
    <property type="nucleotide sequence ID" value="NZ_VJZD01000004.1"/>
</dbReference>
<comment type="cofactor">
    <cofactor evidence="1 5">
        <name>FAD</name>
        <dbReference type="ChEBI" id="CHEBI:57692"/>
    </cofactor>
</comment>
<dbReference type="PANTHER" id="PTHR43884">
    <property type="entry name" value="ACYL-COA DEHYDROGENASE"/>
    <property type="match status" value="1"/>
</dbReference>
<reference evidence="9 10" key="1">
    <citation type="submission" date="2019-07" db="EMBL/GenBank/DDBJ databases">
        <title>New species of Amycolatopsis and Streptomyces.</title>
        <authorList>
            <person name="Duangmal K."/>
            <person name="Teo W.F.A."/>
            <person name="Lipun K."/>
        </authorList>
    </citation>
    <scope>NUCLEOTIDE SEQUENCE [LARGE SCALE GENOMIC DNA]</scope>
    <source>
        <strain evidence="9 10">NBRC 109810</strain>
    </source>
</reference>
<dbReference type="AlphaFoldDB" id="A0A5N8V4X0"/>
<dbReference type="InterPro" id="IPR046373">
    <property type="entry name" value="Acyl-CoA_Oxase/DH_mid-dom_sf"/>
</dbReference>
<dbReference type="InterPro" id="IPR009100">
    <property type="entry name" value="AcylCoA_DH/oxidase_NM_dom_sf"/>
</dbReference>
<keyword evidence="4 5" id="KW-0274">FAD</keyword>
<dbReference type="Gene3D" id="1.20.140.10">
    <property type="entry name" value="Butyryl-CoA Dehydrogenase, subunit A, domain 3"/>
    <property type="match status" value="1"/>
</dbReference>
<comment type="caution">
    <text evidence="9">The sequence shown here is derived from an EMBL/GenBank/DDBJ whole genome shotgun (WGS) entry which is preliminary data.</text>
</comment>
<evidence type="ECO:0000256" key="1">
    <source>
        <dbReference type="ARBA" id="ARBA00001974"/>
    </source>
</evidence>
<dbReference type="InterPro" id="IPR036250">
    <property type="entry name" value="AcylCo_DH-like_C"/>
</dbReference>
<dbReference type="InterPro" id="IPR006091">
    <property type="entry name" value="Acyl-CoA_Oxase/DH_mid-dom"/>
</dbReference>
<keyword evidence="10" id="KW-1185">Reference proteome</keyword>
<evidence type="ECO:0000313" key="10">
    <source>
        <dbReference type="Proteomes" id="UP000325849"/>
    </source>
</evidence>
<feature type="domain" description="Acyl-CoA dehydrogenase/oxidase N-terminal" evidence="8">
    <location>
        <begin position="31"/>
        <end position="120"/>
    </location>
</feature>
<proteinExistence type="inferred from homology"/>
<organism evidence="9 10">
    <name type="scientific">Streptomyces adustus</name>
    <dbReference type="NCBI Taxonomy" id="1609272"/>
    <lineage>
        <taxon>Bacteria</taxon>
        <taxon>Bacillati</taxon>
        <taxon>Actinomycetota</taxon>
        <taxon>Actinomycetes</taxon>
        <taxon>Kitasatosporales</taxon>
        <taxon>Streptomycetaceae</taxon>
        <taxon>Streptomyces</taxon>
    </lineage>
</organism>
<keyword evidence="3 5" id="KW-0285">Flavoprotein</keyword>
<dbReference type="GO" id="GO:0050660">
    <property type="term" value="F:flavin adenine dinucleotide binding"/>
    <property type="evidence" value="ECO:0007669"/>
    <property type="project" value="InterPro"/>
</dbReference>
<dbReference type="InterPro" id="IPR013786">
    <property type="entry name" value="AcylCoA_DH/ox_N"/>
</dbReference>
<feature type="domain" description="Acyl-CoA oxidase/dehydrogenase middle" evidence="7">
    <location>
        <begin position="126"/>
        <end position="228"/>
    </location>
</feature>
<evidence type="ECO:0000259" key="8">
    <source>
        <dbReference type="Pfam" id="PF02771"/>
    </source>
</evidence>
<dbReference type="PANTHER" id="PTHR43884:SF12">
    <property type="entry name" value="ISOVALERYL-COA DEHYDROGENASE, MITOCHONDRIAL-RELATED"/>
    <property type="match status" value="1"/>
</dbReference>
<comment type="similarity">
    <text evidence="2 5">Belongs to the acyl-CoA dehydrogenase family.</text>
</comment>
<dbReference type="OrthoDB" id="9802447at2"/>
<sequence>MTGSVKDTRTTGPRAAAARIAPALRGTLRESAARTAITGAPDKDLLADIRASGLLAAAVPVAYGGAGGDSSEVNRLVEQLAAVNPSIAIIAFQHFAVTARITEWGSEEQRATILPRLADGTWLAASAWSEPAAGAAKQNLASTAERLDDGRWVLNGAKSFTTGASLADIYLVLVQTARPETGTSGVYGASGQTFFLVEGANPGLVPDLGLDLTGMRGSATGFVTLRDCLVGEDDRLGPEGRAPQIISGVRESGATLGAVALGVAQSAFDLALDHAARRGLLARPTVRHRLVDLETRIESARAIVERAGARTSPTPGLTTLHSKLHASEAAEEICLEVARLLGSAGYATGHALNRMLADARAVALMGPTNDLCRELVATTWPS</sequence>
<keyword evidence="5" id="KW-0560">Oxidoreductase</keyword>
<evidence type="ECO:0000259" key="7">
    <source>
        <dbReference type="Pfam" id="PF02770"/>
    </source>
</evidence>
<dbReference type="GO" id="GO:0003995">
    <property type="term" value="F:acyl-CoA dehydrogenase activity"/>
    <property type="evidence" value="ECO:0007669"/>
    <property type="project" value="TreeGrafter"/>
</dbReference>
<evidence type="ECO:0000256" key="2">
    <source>
        <dbReference type="ARBA" id="ARBA00009347"/>
    </source>
</evidence>
<accession>A0A5N8V4X0</accession>
<dbReference type="EMBL" id="VJZD01000004">
    <property type="protein sequence ID" value="MPY30139.1"/>
    <property type="molecule type" value="Genomic_DNA"/>
</dbReference>
<dbReference type="Gene3D" id="2.40.110.10">
    <property type="entry name" value="Butyryl-CoA Dehydrogenase, subunit A, domain 2"/>
    <property type="match status" value="1"/>
</dbReference>
<feature type="domain" description="Acyl-CoA dehydrogenase/oxidase C-terminal" evidence="6">
    <location>
        <begin position="254"/>
        <end position="377"/>
    </location>
</feature>
<dbReference type="InterPro" id="IPR009075">
    <property type="entry name" value="AcylCo_DH/oxidase_C"/>
</dbReference>
<evidence type="ECO:0000256" key="4">
    <source>
        <dbReference type="ARBA" id="ARBA00022827"/>
    </source>
</evidence>
<dbReference type="SUPFAM" id="SSF47203">
    <property type="entry name" value="Acyl-CoA dehydrogenase C-terminal domain-like"/>
    <property type="match status" value="1"/>
</dbReference>
<name>A0A5N8V4X0_9ACTN</name>
<dbReference type="Pfam" id="PF02771">
    <property type="entry name" value="Acyl-CoA_dh_N"/>
    <property type="match status" value="1"/>
</dbReference>
<evidence type="ECO:0000256" key="3">
    <source>
        <dbReference type="ARBA" id="ARBA00022630"/>
    </source>
</evidence>
<dbReference type="SUPFAM" id="SSF56645">
    <property type="entry name" value="Acyl-CoA dehydrogenase NM domain-like"/>
    <property type="match status" value="1"/>
</dbReference>